<evidence type="ECO:0000313" key="1">
    <source>
        <dbReference type="EMBL" id="MCL7041998.1"/>
    </source>
</evidence>
<keyword evidence="2" id="KW-1185">Reference proteome</keyword>
<comment type="caution">
    <text evidence="1">The sequence shown here is derived from an EMBL/GenBank/DDBJ whole genome shotgun (WGS) entry which is preliminary data.</text>
</comment>
<organism evidence="1 2">
    <name type="scientific">Papaver nudicaule</name>
    <name type="common">Iceland poppy</name>
    <dbReference type="NCBI Taxonomy" id="74823"/>
    <lineage>
        <taxon>Eukaryota</taxon>
        <taxon>Viridiplantae</taxon>
        <taxon>Streptophyta</taxon>
        <taxon>Embryophyta</taxon>
        <taxon>Tracheophyta</taxon>
        <taxon>Spermatophyta</taxon>
        <taxon>Magnoliopsida</taxon>
        <taxon>Ranunculales</taxon>
        <taxon>Papaveraceae</taxon>
        <taxon>Papaveroideae</taxon>
        <taxon>Papaver</taxon>
    </lineage>
</organism>
<dbReference type="AlphaFoldDB" id="A0AA42AUZ2"/>
<dbReference type="Proteomes" id="UP001177140">
    <property type="component" value="Unassembled WGS sequence"/>
</dbReference>
<dbReference type="EMBL" id="JAJJMA010230040">
    <property type="protein sequence ID" value="MCL7041998.1"/>
    <property type="molecule type" value="Genomic_DNA"/>
</dbReference>
<accession>A0AA42AUZ2</accession>
<name>A0AA42AUZ2_PAPNU</name>
<feature type="non-terminal residue" evidence="1">
    <location>
        <position position="1"/>
    </location>
</feature>
<proteinExistence type="predicted"/>
<evidence type="ECO:0000313" key="2">
    <source>
        <dbReference type="Proteomes" id="UP001177140"/>
    </source>
</evidence>
<protein>
    <submittedName>
        <fullName evidence="1">Uncharacterized protein</fullName>
    </submittedName>
</protein>
<gene>
    <name evidence="1" type="ORF">MKW94_025485</name>
</gene>
<reference evidence="1" key="1">
    <citation type="submission" date="2022-03" db="EMBL/GenBank/DDBJ databases">
        <title>A functionally conserved STORR gene fusion in Papaver species that diverged 16.8 million years ago.</title>
        <authorList>
            <person name="Catania T."/>
        </authorList>
    </citation>
    <scope>NUCLEOTIDE SEQUENCE</scope>
    <source>
        <strain evidence="1">S-191538</strain>
    </source>
</reference>
<feature type="non-terminal residue" evidence="1">
    <location>
        <position position="64"/>
    </location>
</feature>
<sequence>VRTIARNFRDTWVPGPKQKIWFLKQVTWKFRGTQWFKDTPRIVPAVSTGSFALDMAFEIGGILK</sequence>